<dbReference type="Pfam" id="PF07679">
    <property type="entry name" value="I-set"/>
    <property type="match status" value="2"/>
</dbReference>
<evidence type="ECO:0000313" key="4">
    <source>
        <dbReference type="EMBL" id="CAD5122271.1"/>
    </source>
</evidence>
<dbReference type="Proteomes" id="UP000549394">
    <property type="component" value="Unassembled WGS sequence"/>
</dbReference>
<dbReference type="InterPro" id="IPR003599">
    <property type="entry name" value="Ig_sub"/>
</dbReference>
<dbReference type="OrthoDB" id="10072397at2759"/>
<dbReference type="InterPro" id="IPR036179">
    <property type="entry name" value="Ig-like_dom_sf"/>
</dbReference>
<evidence type="ECO:0000313" key="5">
    <source>
        <dbReference type="Proteomes" id="UP000549394"/>
    </source>
</evidence>
<protein>
    <submittedName>
        <fullName evidence="4">DgyrCDS10714</fullName>
    </submittedName>
</protein>
<reference evidence="4 5" key="1">
    <citation type="submission" date="2020-08" db="EMBL/GenBank/DDBJ databases">
        <authorList>
            <person name="Hejnol A."/>
        </authorList>
    </citation>
    <scope>NUCLEOTIDE SEQUENCE [LARGE SCALE GENOMIC DNA]</scope>
</reference>
<dbReference type="InterPro" id="IPR007110">
    <property type="entry name" value="Ig-like_dom"/>
</dbReference>
<dbReference type="SUPFAM" id="SSF48726">
    <property type="entry name" value="Immunoglobulin"/>
    <property type="match status" value="2"/>
</dbReference>
<feature type="region of interest" description="Disordered" evidence="2">
    <location>
        <begin position="335"/>
        <end position="365"/>
    </location>
</feature>
<dbReference type="Gene3D" id="2.60.40.10">
    <property type="entry name" value="Immunoglobulins"/>
    <property type="match status" value="2"/>
</dbReference>
<evidence type="ECO:0000256" key="2">
    <source>
        <dbReference type="SAM" id="MobiDB-lite"/>
    </source>
</evidence>
<dbReference type="PANTHER" id="PTHR14340">
    <property type="entry name" value="MICROFIBRIL-ASSOCIATED GLYCOPROTEIN 3"/>
    <property type="match status" value="1"/>
</dbReference>
<feature type="compositionally biased region" description="Acidic residues" evidence="2">
    <location>
        <begin position="352"/>
        <end position="365"/>
    </location>
</feature>
<gene>
    <name evidence="4" type="ORF">DGYR_LOCUS10098</name>
</gene>
<feature type="region of interest" description="Disordered" evidence="2">
    <location>
        <begin position="56"/>
        <end position="77"/>
    </location>
</feature>
<evidence type="ECO:0000256" key="1">
    <source>
        <dbReference type="ARBA" id="ARBA00023319"/>
    </source>
</evidence>
<dbReference type="EMBL" id="CAJFCJ010000016">
    <property type="protein sequence ID" value="CAD5122271.1"/>
    <property type="molecule type" value="Genomic_DNA"/>
</dbReference>
<dbReference type="CDD" id="cd00096">
    <property type="entry name" value="Ig"/>
    <property type="match status" value="1"/>
</dbReference>
<sequence>MQKSAYICKTCDNDKQLSASTCSWFYDGVKKKFRRFGSAKIVRTLIQARSLSDEEDCQRHASDDERQRPRYGPTTSVQADLKESIDTLRESLQSAEKRLFSELDNDTNEVRSLEVCKCSIDDACKTFLQSNANSSAARQELQRQLCIFAGEDELDQSTSDYGSDIRTDSSESLINSLYKRYRERQERFVLRALEKLYNDCVIAHLMNRIKEDASTTDFRSLSSLERDESVSEEIQSTVVQLNSQVPDSDLTTKEDISHLKTIDVSQQSPKSFLDPSAEQDEDVDLEELESFCSAKETSLPHFNTTISSLTETDPDLLQMSLIDYEALDTLKEQRELEENGKIEERKVGEGKDGEDEEEEEEEDFDIDDDVNMEEEVSLRSKPEYNFRPPTENVFSPYKNMKNSTIIGEDNFLMYTPEGDNSQQEVLSDDDNLPSDIDRFSIDSEEEDKLENLDESYLDSPSKIDIDEGSPCFVVSPPKKTTINLGDMASITCTIEGSLPITVQWFSSQTQLESDEKYEIGQVDSDIHSLDIYNCKAIDSGTYRILLTNEKGSAEKKFDVIVKEDSISGGMKPRLIEGLRKTYSVRSGDDAFFFFSITAFPIPRVAWYIDSQLVNATNFPNAQSTKYKKDYSLYIKQVTKSSIITVKAFNFLGEIESSCSLKVLDENANENESIYPSEEDLNQIASIMSDKTDKRNDVENFENSINSVDSKLENLDTDVQLLTPQPQDSFFDVDLELRNVNICVRSLREINKKPRLFRQMSSALDAIHQTLTDIERSQSVRERRLSEPSQNVVSLRHHFIEEEDIEDFTEKVELYLPFDDYETLYIYKLIDRTILRQAFITERQMASVKKVLIALPSLKEKLAMEDKTILLPDISEMDGNLVLNCGLKRVNSKRYKRDYNINRSGQKGQPEVKPFIKEESQGQKAKSILKQPNDTLAKATLVLVDERPELAQVM</sequence>
<dbReference type="SMART" id="SM00409">
    <property type="entry name" value="IG"/>
    <property type="match status" value="2"/>
</dbReference>
<dbReference type="PANTHER" id="PTHR14340:SF19">
    <property type="entry name" value="IG-LIKE DOMAIN-CONTAINING PROTEIN"/>
    <property type="match status" value="1"/>
</dbReference>
<proteinExistence type="predicted"/>
<dbReference type="AlphaFoldDB" id="A0A7I8W121"/>
<accession>A0A7I8W121</accession>
<feature type="domain" description="Ig-like" evidence="3">
    <location>
        <begin position="470"/>
        <end position="560"/>
    </location>
</feature>
<feature type="compositionally biased region" description="Basic and acidic residues" evidence="2">
    <location>
        <begin position="335"/>
        <end position="351"/>
    </location>
</feature>
<organism evidence="4 5">
    <name type="scientific">Dimorphilus gyrociliatus</name>
    <dbReference type="NCBI Taxonomy" id="2664684"/>
    <lineage>
        <taxon>Eukaryota</taxon>
        <taxon>Metazoa</taxon>
        <taxon>Spiralia</taxon>
        <taxon>Lophotrochozoa</taxon>
        <taxon>Annelida</taxon>
        <taxon>Polychaeta</taxon>
        <taxon>Polychaeta incertae sedis</taxon>
        <taxon>Dinophilidae</taxon>
        <taxon>Dimorphilus</taxon>
    </lineage>
</organism>
<dbReference type="FunFam" id="2.60.40.10:FF:000107">
    <property type="entry name" value="Myosin, light chain kinase a"/>
    <property type="match status" value="1"/>
</dbReference>
<evidence type="ECO:0000259" key="3">
    <source>
        <dbReference type="PROSITE" id="PS50835"/>
    </source>
</evidence>
<feature type="compositionally biased region" description="Basic and acidic residues" evidence="2">
    <location>
        <begin position="57"/>
        <end position="68"/>
    </location>
</feature>
<dbReference type="InterPro" id="IPR013098">
    <property type="entry name" value="Ig_I-set"/>
</dbReference>
<comment type="caution">
    <text evidence="4">The sequence shown here is derived from an EMBL/GenBank/DDBJ whole genome shotgun (WGS) entry which is preliminary data.</text>
</comment>
<dbReference type="InterPro" id="IPR013783">
    <property type="entry name" value="Ig-like_fold"/>
</dbReference>
<keyword evidence="5" id="KW-1185">Reference proteome</keyword>
<name>A0A7I8W121_9ANNE</name>
<keyword evidence="1" id="KW-0393">Immunoglobulin domain</keyword>
<dbReference type="PROSITE" id="PS50835">
    <property type="entry name" value="IG_LIKE"/>
    <property type="match status" value="1"/>
</dbReference>